<evidence type="ECO:0000256" key="9">
    <source>
        <dbReference type="HAMAP-Rule" id="MF_00812"/>
    </source>
</evidence>
<dbReference type="NCBIfam" id="NF009732">
    <property type="entry name" value="PRK13255.1"/>
    <property type="match status" value="1"/>
</dbReference>
<dbReference type="PANTHER" id="PTHR10259">
    <property type="entry name" value="THIOPURINE S-METHYLTRANSFERASE"/>
    <property type="match status" value="1"/>
</dbReference>
<dbReference type="NCBIfam" id="TIGR03840">
    <property type="entry name" value="TMPT_Se_Te"/>
    <property type="match status" value="1"/>
</dbReference>
<comment type="similarity">
    <text evidence="3 9">Belongs to the class I-like SAM-binding methyltransferase superfamily. TPMT family.</text>
</comment>
<evidence type="ECO:0000256" key="8">
    <source>
        <dbReference type="ARBA" id="ARBA00022691"/>
    </source>
</evidence>
<evidence type="ECO:0000313" key="10">
    <source>
        <dbReference type="EMBL" id="OOZ41511.1"/>
    </source>
</evidence>
<comment type="caution">
    <text evidence="10">The sequence shown here is derived from an EMBL/GenBank/DDBJ whole genome shotgun (WGS) entry which is preliminary data.</text>
</comment>
<evidence type="ECO:0000256" key="3">
    <source>
        <dbReference type="ARBA" id="ARBA00008145"/>
    </source>
</evidence>
<dbReference type="EMBL" id="MPRK01000060">
    <property type="protein sequence ID" value="OOZ41511.1"/>
    <property type="molecule type" value="Genomic_DNA"/>
</dbReference>
<reference evidence="10 11" key="1">
    <citation type="submission" date="2016-11" db="EMBL/GenBank/DDBJ databases">
        <title>Mixed transmission modes and dynamic genome evolution in an obligate animal-bacterial symbiosis.</title>
        <authorList>
            <person name="Russell S.L."/>
            <person name="Corbett-Detig R.B."/>
            <person name="Cavanaugh C.M."/>
        </authorList>
    </citation>
    <scope>NUCLEOTIDE SEQUENCE [LARGE SCALE GENOMIC DNA]</scope>
    <source>
        <strain evidence="10">Sp-SM6</strain>
    </source>
</reference>
<dbReference type="OrthoDB" id="9778208at2"/>
<feature type="binding site" evidence="9">
    <location>
        <position position="123"/>
    </location>
    <ligand>
        <name>S-adenosyl-L-methionine</name>
        <dbReference type="ChEBI" id="CHEBI:59789"/>
    </ligand>
</feature>
<dbReference type="AlphaFoldDB" id="A0A1T2L8U9"/>
<accession>A0A1T2L8U9</accession>
<proteinExistence type="inferred from homology"/>
<name>A0A1T2L8U9_9GAMM</name>
<dbReference type="GO" id="GO:0032259">
    <property type="term" value="P:methylation"/>
    <property type="evidence" value="ECO:0007669"/>
    <property type="project" value="UniProtKB-KW"/>
</dbReference>
<feature type="binding site" evidence="9">
    <location>
        <position position="10"/>
    </location>
    <ligand>
        <name>S-adenosyl-L-methionine</name>
        <dbReference type="ChEBI" id="CHEBI:59789"/>
    </ligand>
</feature>
<dbReference type="GO" id="GO:0005737">
    <property type="term" value="C:cytoplasm"/>
    <property type="evidence" value="ECO:0007669"/>
    <property type="project" value="UniProtKB-SubCell"/>
</dbReference>
<evidence type="ECO:0000256" key="7">
    <source>
        <dbReference type="ARBA" id="ARBA00022679"/>
    </source>
</evidence>
<dbReference type="Gene3D" id="3.40.50.150">
    <property type="entry name" value="Vaccinia Virus protein VP39"/>
    <property type="match status" value="1"/>
</dbReference>
<dbReference type="GO" id="GO:0010038">
    <property type="term" value="P:response to metal ion"/>
    <property type="evidence" value="ECO:0007669"/>
    <property type="project" value="InterPro"/>
</dbReference>
<dbReference type="PIRSF" id="PIRSF023956">
    <property type="entry name" value="Thiopurine_S-methyltransferase"/>
    <property type="match status" value="1"/>
</dbReference>
<gene>
    <name evidence="9" type="primary">tpm</name>
    <name evidence="10" type="ORF">BOW52_04535</name>
</gene>
<dbReference type="InterPro" id="IPR025835">
    <property type="entry name" value="Thiopurine_S-MeTrfase"/>
</dbReference>
<evidence type="ECO:0000256" key="6">
    <source>
        <dbReference type="ARBA" id="ARBA00022603"/>
    </source>
</evidence>
<dbReference type="Pfam" id="PF05724">
    <property type="entry name" value="TPMT"/>
    <property type="match status" value="1"/>
</dbReference>
<dbReference type="SUPFAM" id="SSF53335">
    <property type="entry name" value="S-adenosyl-L-methionine-dependent methyltransferases"/>
    <property type="match status" value="1"/>
</dbReference>
<dbReference type="HAMAP" id="MF_00812">
    <property type="entry name" value="Thiopur_methtran"/>
    <property type="match status" value="1"/>
</dbReference>
<sequence>MEADFWIERWMNNEIGFHQETINQHLEEYWRHLDVPAGSTVFVPLCGKSLDMLWLVDQGYKVLGIELSHAAVESFFRENDLDVEVTEENGLRLWKGESISIYEGDFFSMTQEQLSGVSAVFDRASLIALPDWMRCDYVDALKKLLPPSIGILLITLVYDQEEMQGPPFSVSEDEVAQLYKEWCDLEEIASIDALAEEPGFRKRGLTSLQEKVFTLSTH</sequence>
<dbReference type="PANTHER" id="PTHR10259:SF11">
    <property type="entry name" value="THIOPURINE S-METHYLTRANSFERASE"/>
    <property type="match status" value="1"/>
</dbReference>
<organism evidence="10 11">
    <name type="scientific">Solemya elarraichensis gill symbiont</name>
    <dbReference type="NCBI Taxonomy" id="1918949"/>
    <lineage>
        <taxon>Bacteria</taxon>
        <taxon>Pseudomonadati</taxon>
        <taxon>Pseudomonadota</taxon>
        <taxon>Gammaproteobacteria</taxon>
        <taxon>sulfur-oxidizing symbionts</taxon>
    </lineage>
</organism>
<dbReference type="GO" id="GO:0008119">
    <property type="term" value="F:thiopurine S-methyltransferase activity"/>
    <property type="evidence" value="ECO:0007669"/>
    <property type="project" value="UniProtKB-UniRule"/>
</dbReference>
<evidence type="ECO:0000256" key="4">
    <source>
        <dbReference type="ARBA" id="ARBA00011905"/>
    </source>
</evidence>
<protein>
    <recommendedName>
        <fullName evidence="4 9">Thiopurine S-methyltransferase</fullName>
        <ecNumber evidence="4 9">2.1.1.67</ecNumber>
    </recommendedName>
    <alternativeName>
        <fullName evidence="9">Thiopurine methyltransferase</fullName>
    </alternativeName>
</protein>
<evidence type="ECO:0000256" key="2">
    <source>
        <dbReference type="ARBA" id="ARBA00004496"/>
    </source>
</evidence>
<evidence type="ECO:0000313" key="11">
    <source>
        <dbReference type="Proteomes" id="UP000190198"/>
    </source>
</evidence>
<comment type="subcellular location">
    <subcellularLocation>
        <location evidence="2 9">Cytoplasm</location>
    </subcellularLocation>
</comment>
<keyword evidence="6 9" id="KW-0489">Methyltransferase</keyword>
<dbReference type="Proteomes" id="UP000190198">
    <property type="component" value="Unassembled WGS sequence"/>
</dbReference>
<dbReference type="EC" id="2.1.1.67" evidence="4 9"/>
<dbReference type="RefSeq" id="WP_078476647.1">
    <property type="nucleotide sequence ID" value="NZ_MPRK01000060.1"/>
</dbReference>
<dbReference type="PROSITE" id="PS51585">
    <property type="entry name" value="SAM_MT_TPMT"/>
    <property type="match status" value="1"/>
</dbReference>
<dbReference type="InterPro" id="IPR029063">
    <property type="entry name" value="SAM-dependent_MTases_sf"/>
</dbReference>
<feature type="binding site" evidence="9">
    <location>
        <position position="66"/>
    </location>
    <ligand>
        <name>S-adenosyl-L-methionine</name>
        <dbReference type="ChEBI" id="CHEBI:59789"/>
    </ligand>
</feature>
<dbReference type="InterPro" id="IPR022474">
    <property type="entry name" value="Thiopur_S-MeTfrase_Se/Te_detox"/>
</dbReference>
<keyword evidence="8 9" id="KW-0949">S-adenosyl-L-methionine</keyword>
<feature type="binding site" evidence="9">
    <location>
        <position position="45"/>
    </location>
    <ligand>
        <name>S-adenosyl-L-methionine</name>
        <dbReference type="ChEBI" id="CHEBI:59789"/>
    </ligand>
</feature>
<evidence type="ECO:0000256" key="5">
    <source>
        <dbReference type="ARBA" id="ARBA00022490"/>
    </source>
</evidence>
<keyword evidence="11" id="KW-1185">Reference proteome</keyword>
<keyword evidence="7 9" id="KW-0808">Transferase</keyword>
<comment type="catalytic activity">
    <reaction evidence="1 9">
        <text>S-adenosyl-L-methionine + a thiopurine = S-adenosyl-L-homocysteine + a thiopurine S-methylether.</text>
        <dbReference type="EC" id="2.1.1.67"/>
    </reaction>
</comment>
<keyword evidence="5 9" id="KW-0963">Cytoplasm</keyword>
<dbReference type="FunFam" id="3.40.50.150:FF:000101">
    <property type="entry name" value="Thiopurine S-methyltransferase"/>
    <property type="match status" value="1"/>
</dbReference>
<dbReference type="InterPro" id="IPR008854">
    <property type="entry name" value="TPMT"/>
</dbReference>
<evidence type="ECO:0000256" key="1">
    <source>
        <dbReference type="ARBA" id="ARBA00000903"/>
    </source>
</evidence>